<evidence type="ECO:0000313" key="2">
    <source>
        <dbReference type="Proteomes" id="UP000054485"/>
    </source>
</evidence>
<accession>A0A0C9Z2C7</accession>
<reference evidence="1 2" key="1">
    <citation type="submission" date="2014-04" db="EMBL/GenBank/DDBJ databases">
        <authorList>
            <consortium name="DOE Joint Genome Institute"/>
            <person name="Kuo A."/>
            <person name="Ruytinx J."/>
            <person name="Rineau F."/>
            <person name="Colpaert J."/>
            <person name="Kohler A."/>
            <person name="Nagy L.G."/>
            <person name="Floudas D."/>
            <person name="Copeland A."/>
            <person name="Barry K.W."/>
            <person name="Cichocki N."/>
            <person name="Veneault-Fourrey C."/>
            <person name="LaButti K."/>
            <person name="Lindquist E.A."/>
            <person name="Lipzen A."/>
            <person name="Lundell T."/>
            <person name="Morin E."/>
            <person name="Murat C."/>
            <person name="Sun H."/>
            <person name="Tunlid A."/>
            <person name="Henrissat B."/>
            <person name="Grigoriev I.V."/>
            <person name="Hibbett D.S."/>
            <person name="Martin F."/>
            <person name="Nordberg H.P."/>
            <person name="Cantor M.N."/>
            <person name="Hua S.X."/>
        </authorList>
    </citation>
    <scope>NUCLEOTIDE SEQUENCE [LARGE SCALE GENOMIC DNA]</scope>
    <source>
        <strain evidence="1 2">UH-Slu-Lm8-n1</strain>
    </source>
</reference>
<reference evidence="2" key="2">
    <citation type="submission" date="2015-01" db="EMBL/GenBank/DDBJ databases">
        <title>Evolutionary Origins and Diversification of the Mycorrhizal Mutualists.</title>
        <authorList>
            <consortium name="DOE Joint Genome Institute"/>
            <consortium name="Mycorrhizal Genomics Consortium"/>
            <person name="Kohler A."/>
            <person name="Kuo A."/>
            <person name="Nagy L.G."/>
            <person name="Floudas D."/>
            <person name="Copeland A."/>
            <person name="Barry K.W."/>
            <person name="Cichocki N."/>
            <person name="Veneault-Fourrey C."/>
            <person name="LaButti K."/>
            <person name="Lindquist E.A."/>
            <person name="Lipzen A."/>
            <person name="Lundell T."/>
            <person name="Morin E."/>
            <person name="Murat C."/>
            <person name="Riley R."/>
            <person name="Ohm R."/>
            <person name="Sun H."/>
            <person name="Tunlid A."/>
            <person name="Henrissat B."/>
            <person name="Grigoriev I.V."/>
            <person name="Hibbett D.S."/>
            <person name="Martin F."/>
        </authorList>
    </citation>
    <scope>NUCLEOTIDE SEQUENCE [LARGE SCALE GENOMIC DNA]</scope>
    <source>
        <strain evidence="2">UH-Slu-Lm8-n1</strain>
    </source>
</reference>
<dbReference type="AlphaFoldDB" id="A0A0C9Z2C7"/>
<dbReference type="EMBL" id="KN836819">
    <property type="protein sequence ID" value="KIK31620.1"/>
    <property type="molecule type" value="Genomic_DNA"/>
</dbReference>
<dbReference type="OrthoDB" id="2692472at2759"/>
<name>A0A0C9Z2C7_9AGAM</name>
<keyword evidence="2" id="KW-1185">Reference proteome</keyword>
<evidence type="ECO:0000313" key="1">
    <source>
        <dbReference type="EMBL" id="KIK31620.1"/>
    </source>
</evidence>
<protein>
    <submittedName>
        <fullName evidence="1">Uncharacterized protein</fullName>
    </submittedName>
</protein>
<dbReference type="HOGENOM" id="CLU_1176078_0_0_1"/>
<organism evidence="1 2">
    <name type="scientific">Suillus luteus UH-Slu-Lm8-n1</name>
    <dbReference type="NCBI Taxonomy" id="930992"/>
    <lineage>
        <taxon>Eukaryota</taxon>
        <taxon>Fungi</taxon>
        <taxon>Dikarya</taxon>
        <taxon>Basidiomycota</taxon>
        <taxon>Agaricomycotina</taxon>
        <taxon>Agaricomycetes</taxon>
        <taxon>Agaricomycetidae</taxon>
        <taxon>Boletales</taxon>
        <taxon>Suillineae</taxon>
        <taxon>Suillaceae</taxon>
        <taxon>Suillus</taxon>
    </lineage>
</organism>
<sequence>MDLEVVVASNHAELQDMLDNVQRQLQDIQNVMVPVASNAELEPIERIRTIELSVLALHDVMKKSVEHQKASNVLYQKLSDEVADTRATTNDLVTLQESINRLPDSCLQPIQDTMAGTTLLSELQTGSENSARHADSVTGHCLVDNEPAAGTVDSVLLRSSRFKFTTEPIISLLGHILDSMSCCMISPQMVCTILMLGGIIVAMIFRNVVDQESSSGIEERLMWQFCKDAWGTMDNV</sequence>
<dbReference type="Proteomes" id="UP000054485">
    <property type="component" value="Unassembled WGS sequence"/>
</dbReference>
<proteinExistence type="predicted"/>
<gene>
    <name evidence="1" type="ORF">CY34DRAFT_111307</name>
</gene>
<dbReference type="InParanoid" id="A0A0C9Z2C7"/>